<reference evidence="2 3" key="1">
    <citation type="journal article" date="2009" name="PLoS Genet.">
        <title>Genomic analysis of the basal lineage fungus Rhizopus oryzae reveals a whole-genome duplication.</title>
        <authorList>
            <person name="Ma L.-J."/>
            <person name="Ibrahim A.S."/>
            <person name="Skory C."/>
            <person name="Grabherr M.G."/>
            <person name="Burger G."/>
            <person name="Butler M."/>
            <person name="Elias M."/>
            <person name="Idnurm A."/>
            <person name="Lang B.F."/>
            <person name="Sone T."/>
            <person name="Abe A."/>
            <person name="Calvo S.E."/>
            <person name="Corrochano L.M."/>
            <person name="Engels R."/>
            <person name="Fu J."/>
            <person name="Hansberg W."/>
            <person name="Kim J.-M."/>
            <person name="Kodira C.D."/>
            <person name="Koehrsen M.J."/>
            <person name="Liu B."/>
            <person name="Miranda-Saavedra D."/>
            <person name="O'Leary S."/>
            <person name="Ortiz-Castellanos L."/>
            <person name="Poulter R."/>
            <person name="Rodriguez-Romero J."/>
            <person name="Ruiz-Herrera J."/>
            <person name="Shen Y.-Q."/>
            <person name="Zeng Q."/>
            <person name="Galagan J."/>
            <person name="Birren B.W."/>
            <person name="Cuomo C.A."/>
            <person name="Wickes B.L."/>
        </authorList>
    </citation>
    <scope>NUCLEOTIDE SEQUENCE [LARGE SCALE GENOMIC DNA]</scope>
    <source>
        <strain evidence="3">RA 99-880 / ATCC MYA-4621 / FGSC 9543 / NRRL 43880</strain>
    </source>
</reference>
<dbReference type="RefSeq" id="XP_067517582.1">
    <property type="nucleotide sequence ID" value="XM_067661481.1"/>
</dbReference>
<dbReference type="GeneID" id="93613862"/>
<dbReference type="EMBL" id="CH476736">
    <property type="protein sequence ID" value="EIE82186.1"/>
    <property type="molecule type" value="Genomic_DNA"/>
</dbReference>
<feature type="transmembrane region" description="Helical" evidence="1">
    <location>
        <begin position="72"/>
        <end position="90"/>
    </location>
</feature>
<protein>
    <submittedName>
        <fullName evidence="2">Uncharacterized protein</fullName>
    </submittedName>
</protein>
<proteinExistence type="predicted"/>
<evidence type="ECO:0000313" key="2">
    <source>
        <dbReference type="EMBL" id="EIE82186.1"/>
    </source>
</evidence>
<accession>I1C156</accession>
<keyword evidence="1" id="KW-0472">Membrane</keyword>
<keyword evidence="1" id="KW-0812">Transmembrane</keyword>
<keyword evidence="1" id="KW-1133">Transmembrane helix</keyword>
<dbReference type="AlphaFoldDB" id="I1C156"/>
<name>I1C156_RHIO9</name>
<evidence type="ECO:0000313" key="3">
    <source>
        <dbReference type="Proteomes" id="UP000009138"/>
    </source>
</evidence>
<evidence type="ECO:0000256" key="1">
    <source>
        <dbReference type="SAM" id="Phobius"/>
    </source>
</evidence>
<sequence length="94" mass="10973">MSEHLKNESGEEYDEAFDAKKNRLKLERSKQLKLLETTKLEEEFNNAKLSTALIDWFWVVSLLVLKKNEITYTANAFLMILSWSAVNIWISCTT</sequence>
<gene>
    <name evidence="2" type="ORF">RO3G_06891</name>
</gene>
<dbReference type="Proteomes" id="UP000009138">
    <property type="component" value="Unassembled WGS sequence"/>
</dbReference>
<dbReference type="VEuPathDB" id="FungiDB:RO3G_06891"/>
<keyword evidence="3" id="KW-1185">Reference proteome</keyword>
<dbReference type="InParanoid" id="I1C156"/>
<organism evidence="2 3">
    <name type="scientific">Rhizopus delemar (strain RA 99-880 / ATCC MYA-4621 / FGSC 9543 / NRRL 43880)</name>
    <name type="common">Mucormycosis agent</name>
    <name type="synonym">Rhizopus arrhizus var. delemar</name>
    <dbReference type="NCBI Taxonomy" id="246409"/>
    <lineage>
        <taxon>Eukaryota</taxon>
        <taxon>Fungi</taxon>
        <taxon>Fungi incertae sedis</taxon>
        <taxon>Mucoromycota</taxon>
        <taxon>Mucoromycotina</taxon>
        <taxon>Mucoromycetes</taxon>
        <taxon>Mucorales</taxon>
        <taxon>Mucorineae</taxon>
        <taxon>Rhizopodaceae</taxon>
        <taxon>Rhizopus</taxon>
    </lineage>
</organism>